<feature type="compositionally biased region" description="Basic and acidic residues" evidence="4">
    <location>
        <begin position="725"/>
        <end position="734"/>
    </location>
</feature>
<comment type="similarity">
    <text evidence="1">Belongs to the protein-tyrosine phosphatase family. Non-receptor class myotubularin subfamily.</text>
</comment>
<evidence type="ECO:0000313" key="7">
    <source>
        <dbReference type="Proteomes" id="UP001295684"/>
    </source>
</evidence>
<feature type="compositionally biased region" description="Polar residues" evidence="4">
    <location>
        <begin position="798"/>
        <end position="808"/>
    </location>
</feature>
<dbReference type="PROSITE" id="PS00383">
    <property type="entry name" value="TYR_PHOSPHATASE_1"/>
    <property type="match status" value="1"/>
</dbReference>
<dbReference type="AlphaFoldDB" id="A0AAD1Y2C7"/>
<evidence type="ECO:0000256" key="4">
    <source>
        <dbReference type="SAM" id="MobiDB-lite"/>
    </source>
</evidence>
<feature type="domain" description="Myotubularin phosphatase" evidence="5">
    <location>
        <begin position="211"/>
        <end position="617"/>
    </location>
</feature>
<dbReference type="InterPro" id="IPR029021">
    <property type="entry name" value="Prot-tyrosine_phosphatase-like"/>
</dbReference>
<evidence type="ECO:0000256" key="3">
    <source>
        <dbReference type="PIRSR" id="PIRSR630564-2"/>
    </source>
</evidence>
<evidence type="ECO:0000313" key="6">
    <source>
        <dbReference type="EMBL" id="CAI2381707.1"/>
    </source>
</evidence>
<reference evidence="6" key="1">
    <citation type="submission" date="2023-07" db="EMBL/GenBank/DDBJ databases">
        <authorList>
            <consortium name="AG Swart"/>
            <person name="Singh M."/>
            <person name="Singh A."/>
            <person name="Seah K."/>
            <person name="Emmerich C."/>
        </authorList>
    </citation>
    <scope>NUCLEOTIDE SEQUENCE</scope>
    <source>
        <strain evidence="6">DP1</strain>
    </source>
</reference>
<dbReference type="InterPro" id="IPR011993">
    <property type="entry name" value="PH-like_dom_sf"/>
</dbReference>
<dbReference type="PANTHER" id="PTHR10807:SF128">
    <property type="entry name" value="PHOSPHATIDYLINOSITOL-3,5-BISPHOSPHATE 3-PHOSPHATASE"/>
    <property type="match status" value="1"/>
</dbReference>
<name>A0AAD1Y2C7_EUPCR</name>
<proteinExistence type="inferred from homology"/>
<feature type="compositionally biased region" description="Basic and acidic residues" evidence="4">
    <location>
        <begin position="15"/>
        <end position="25"/>
    </location>
</feature>
<evidence type="ECO:0000256" key="1">
    <source>
        <dbReference type="ARBA" id="ARBA00007471"/>
    </source>
</evidence>
<comment type="caution">
    <text evidence="6">The sequence shown here is derived from an EMBL/GenBank/DDBJ whole genome shotgun (WGS) entry which is preliminary data.</text>
</comment>
<feature type="active site" description="Phosphocysteine intermediate" evidence="2">
    <location>
        <position position="440"/>
    </location>
</feature>
<evidence type="ECO:0000256" key="2">
    <source>
        <dbReference type="PIRSR" id="PIRSR630564-1"/>
    </source>
</evidence>
<accession>A0AAD1Y2C7</accession>
<dbReference type="SUPFAM" id="SSF50729">
    <property type="entry name" value="PH domain-like"/>
    <property type="match status" value="1"/>
</dbReference>
<organism evidence="6 7">
    <name type="scientific">Euplotes crassus</name>
    <dbReference type="NCBI Taxonomy" id="5936"/>
    <lineage>
        <taxon>Eukaryota</taxon>
        <taxon>Sar</taxon>
        <taxon>Alveolata</taxon>
        <taxon>Ciliophora</taxon>
        <taxon>Intramacronucleata</taxon>
        <taxon>Spirotrichea</taxon>
        <taxon>Hypotrichia</taxon>
        <taxon>Euplotida</taxon>
        <taxon>Euplotidae</taxon>
        <taxon>Moneuplotes</taxon>
    </lineage>
</organism>
<dbReference type="Proteomes" id="UP001295684">
    <property type="component" value="Unassembled WGS sequence"/>
</dbReference>
<dbReference type="Gene3D" id="2.30.29.30">
    <property type="entry name" value="Pleckstrin-homology domain (PH domain)/Phosphotyrosine-binding domain (PTB)"/>
    <property type="match status" value="1"/>
</dbReference>
<feature type="compositionally biased region" description="Basic and acidic residues" evidence="4">
    <location>
        <begin position="667"/>
        <end position="679"/>
    </location>
</feature>
<feature type="binding site" evidence="3">
    <location>
        <begin position="440"/>
        <end position="446"/>
    </location>
    <ligand>
        <name>substrate</name>
    </ligand>
</feature>
<evidence type="ECO:0000259" key="5">
    <source>
        <dbReference type="PROSITE" id="PS51339"/>
    </source>
</evidence>
<protein>
    <recommendedName>
        <fullName evidence="5">Myotubularin phosphatase domain-containing protein</fullName>
    </recommendedName>
</protein>
<dbReference type="InterPro" id="IPR016130">
    <property type="entry name" value="Tyr_Pase_AS"/>
</dbReference>
<dbReference type="InterPro" id="IPR010569">
    <property type="entry name" value="Myotubularin-like_Pase_dom"/>
</dbReference>
<dbReference type="InterPro" id="IPR030564">
    <property type="entry name" value="Myotubularin"/>
</dbReference>
<feature type="region of interest" description="Disordered" evidence="4">
    <location>
        <begin position="1"/>
        <end position="41"/>
    </location>
</feature>
<feature type="binding site" evidence="3">
    <location>
        <begin position="378"/>
        <end position="379"/>
    </location>
    <ligand>
        <name>substrate</name>
    </ligand>
</feature>
<dbReference type="EMBL" id="CAMPGE010023814">
    <property type="protein sequence ID" value="CAI2381707.1"/>
    <property type="molecule type" value="Genomic_DNA"/>
</dbReference>
<dbReference type="CDD" id="cd14507">
    <property type="entry name" value="PTP-MTM-like"/>
    <property type="match status" value="1"/>
</dbReference>
<gene>
    <name evidence="6" type="ORF">ECRASSUSDP1_LOCUS23165</name>
</gene>
<feature type="region of interest" description="Disordered" evidence="4">
    <location>
        <begin position="667"/>
        <end position="855"/>
    </location>
</feature>
<feature type="compositionally biased region" description="Basic and acidic residues" evidence="4">
    <location>
        <begin position="826"/>
        <end position="855"/>
    </location>
</feature>
<feature type="compositionally biased region" description="Basic and acidic residues" evidence="4">
    <location>
        <begin position="700"/>
        <end position="715"/>
    </location>
</feature>
<dbReference type="PROSITE" id="PS51339">
    <property type="entry name" value="PPASE_MYOTUBULARIN"/>
    <property type="match status" value="1"/>
</dbReference>
<dbReference type="SUPFAM" id="SSF52799">
    <property type="entry name" value="(Phosphotyrosine protein) phosphatases II"/>
    <property type="match status" value="1"/>
</dbReference>
<dbReference type="Pfam" id="PF06602">
    <property type="entry name" value="Myotub-related"/>
    <property type="match status" value="1"/>
</dbReference>
<keyword evidence="7" id="KW-1185">Reference proteome</keyword>
<dbReference type="GO" id="GO:0005737">
    <property type="term" value="C:cytoplasm"/>
    <property type="evidence" value="ECO:0007669"/>
    <property type="project" value="TreeGrafter"/>
</dbReference>
<dbReference type="PANTHER" id="PTHR10807">
    <property type="entry name" value="MYOTUBULARIN-RELATED"/>
    <property type="match status" value="1"/>
</dbReference>
<sequence length="855" mass="99994">MEKEEAVFYSQSKEQLTKGQEEKKMLKNVSKSPVKKPKELEKAQIQGLRDDEIEYGEDELRNEHDFYLISAVNNRLIEGRFIITRFKIVFVPYDKELQRNEFFKKMNVIELNLIEKVTKFFNKKAPDQYYLDIFTKDFRQMRIVPRSYPNMDEIYNNLLIVAFPSKFSSSIFAFKHKISKPRISSRDKSVIEKLMQVVPEFRTYSKLPTDGWNVYKFSLEYKRMGVIFFLCNATEQDNSELYPFKAIRCWNKTKKGRQLCKTYPEYIIVPNSITNSELEGTAKFRTKGRFPGLSYYYKKNGTSLWRSSQNKGGITSRSTSDENMLLKIGNTNTITNKVVIFDARSKINAMANKLNKGGYENCDKHYTNCKLYFCDIDNIHGVRKAYEKMFQACSNQNTKGNFYEAMEKSGWINLIQKLIVSAKDIATVMDNHEKNVLIHCSDGWDRTAQLSTLAQIILDPFYRTLKGFQILIEKDWVSFGHMFELRLGHFKVQKQDTSQRSPIFIQWLDCVHQLLHQFPTAFQFNIDLLTFLAHEVYTCKYGTFLFDCESERAEMMVRKKTISIWTYVNRNLMRFLNPFYKKDDEIYSPTMGLLNTSPNMIFPMSDYTSIRIFKEHFFKYNDEHQMQQQATYGSPMEKLNKVMMKEMDLHVENTELKKLIKSMCEEMSKMQQEKEEISTKPDYSNDQSKDGHTQPESTDSADKSKAPELQKEVPIKRKPSIEVVYENKKDHQETKFVVNLSDKDENEEEKRIIYEEEDEDEITTPNGKNLSQSSSSSNEKVENFDISPSGHLDKSKPVKSQINNNSDGSEPLPSGEQPSNEPCGELEPKDPDKDPNEDHFDKEYQMEAKKTQDSL</sequence>